<feature type="compositionally biased region" description="Basic and acidic residues" evidence="1">
    <location>
        <begin position="99"/>
        <end position="109"/>
    </location>
</feature>
<keyword evidence="3" id="KW-1185">Reference proteome</keyword>
<comment type="caution">
    <text evidence="2">The sequence shown here is derived from an EMBL/GenBank/DDBJ whole genome shotgun (WGS) entry which is preliminary data.</text>
</comment>
<organism evidence="2 3">
    <name type="scientific">Carex littledalei</name>
    <dbReference type="NCBI Taxonomy" id="544730"/>
    <lineage>
        <taxon>Eukaryota</taxon>
        <taxon>Viridiplantae</taxon>
        <taxon>Streptophyta</taxon>
        <taxon>Embryophyta</taxon>
        <taxon>Tracheophyta</taxon>
        <taxon>Spermatophyta</taxon>
        <taxon>Magnoliopsida</taxon>
        <taxon>Liliopsida</taxon>
        <taxon>Poales</taxon>
        <taxon>Cyperaceae</taxon>
        <taxon>Cyperoideae</taxon>
        <taxon>Cariceae</taxon>
        <taxon>Carex</taxon>
        <taxon>Carex subgen. Euthyceras</taxon>
    </lineage>
</organism>
<dbReference type="EMBL" id="SWLB01000018">
    <property type="protein sequence ID" value="KAF3326476.1"/>
    <property type="molecule type" value="Genomic_DNA"/>
</dbReference>
<reference evidence="2" key="1">
    <citation type="submission" date="2020-01" db="EMBL/GenBank/DDBJ databases">
        <title>Genome sequence of Kobresia littledalei, the first chromosome-level genome in the family Cyperaceae.</title>
        <authorList>
            <person name="Qu G."/>
        </authorList>
    </citation>
    <scope>NUCLEOTIDE SEQUENCE</scope>
    <source>
        <strain evidence="2">C.B.Clarke</strain>
        <tissue evidence="2">Leaf</tissue>
    </source>
</reference>
<evidence type="ECO:0000313" key="3">
    <source>
        <dbReference type="Proteomes" id="UP000623129"/>
    </source>
</evidence>
<protein>
    <submittedName>
        <fullName evidence="2">Uncharacterized protein</fullName>
    </submittedName>
</protein>
<sequence>MDYANGKAISVEEQKIWDELECEIEKDIEEEIKDGLSMLARRLQILYQQKKKRSKINDDPAPDLSIVIKLGIGCDIDIMEGNFDDDRSRPYTPCSSPNLEKKCDSHHTSQFDSSKGSLTVSKCGTISCTSRPPQKNGKNGKVVWKY</sequence>
<dbReference type="OrthoDB" id="1917248at2759"/>
<dbReference type="AlphaFoldDB" id="A0A833QR07"/>
<evidence type="ECO:0000313" key="2">
    <source>
        <dbReference type="EMBL" id="KAF3326476.1"/>
    </source>
</evidence>
<dbReference type="Proteomes" id="UP000623129">
    <property type="component" value="Unassembled WGS sequence"/>
</dbReference>
<gene>
    <name evidence="2" type="ORF">FCM35_KLT08106</name>
</gene>
<evidence type="ECO:0000256" key="1">
    <source>
        <dbReference type="SAM" id="MobiDB-lite"/>
    </source>
</evidence>
<feature type="compositionally biased region" description="Polar residues" evidence="1">
    <location>
        <begin position="110"/>
        <end position="119"/>
    </location>
</feature>
<feature type="region of interest" description="Disordered" evidence="1">
    <location>
        <begin position="84"/>
        <end position="119"/>
    </location>
</feature>
<proteinExistence type="predicted"/>
<accession>A0A833QR07</accession>
<name>A0A833QR07_9POAL</name>